<dbReference type="PANTHER" id="PTHR35841:SF1">
    <property type="entry name" value="PHOSPHONATES-BINDING PERIPLASMIC PROTEIN"/>
    <property type="match status" value="1"/>
</dbReference>
<name>A0A383AGI2_9ZZZZ</name>
<feature type="non-terminal residue" evidence="1">
    <location>
        <position position="1"/>
    </location>
</feature>
<gene>
    <name evidence="1" type="ORF">METZ01_LOCUS459771</name>
</gene>
<evidence type="ECO:0000313" key="1">
    <source>
        <dbReference type="EMBL" id="SVE06917.1"/>
    </source>
</evidence>
<reference evidence="1" key="1">
    <citation type="submission" date="2018-05" db="EMBL/GenBank/DDBJ databases">
        <authorList>
            <person name="Lanie J.A."/>
            <person name="Ng W.-L."/>
            <person name="Kazmierczak K.M."/>
            <person name="Andrzejewski T.M."/>
            <person name="Davidsen T.M."/>
            <person name="Wayne K.J."/>
            <person name="Tettelin H."/>
            <person name="Glass J.I."/>
            <person name="Rusch D."/>
            <person name="Podicherti R."/>
            <person name="Tsui H.-C.T."/>
            <person name="Winkler M.E."/>
        </authorList>
    </citation>
    <scope>NUCLEOTIDE SEQUENCE</scope>
</reference>
<dbReference type="SUPFAM" id="SSF53850">
    <property type="entry name" value="Periplasmic binding protein-like II"/>
    <property type="match status" value="1"/>
</dbReference>
<dbReference type="EMBL" id="UINC01191999">
    <property type="protein sequence ID" value="SVE06917.1"/>
    <property type="molecule type" value="Genomic_DNA"/>
</dbReference>
<sequence>TIHTALQKRGIASPDTLDREEATETTWLSPRLLLSQTCGLPLVQDLRDQVTVLGRFTYQDLSATGDYHSVIVVRESDSIDDPEDLRGQRAAINHEDSYSGCLTLKRWAGRQAGETAFFASVIATGSHRDSVCAVANGLADTAAIDHVSWCLAKRVEPATQRLSVVAKTDDRPGLPLITQTGHDTQTLASFRSALDEAVTMLDPVSRSALGITGFVPAYVHDYDVIDDDLQQFGTTALC</sequence>
<organism evidence="1">
    <name type="scientific">marine metagenome</name>
    <dbReference type="NCBI Taxonomy" id="408172"/>
    <lineage>
        <taxon>unclassified sequences</taxon>
        <taxon>metagenomes</taxon>
        <taxon>ecological metagenomes</taxon>
    </lineage>
</organism>
<dbReference type="Gene3D" id="3.40.190.10">
    <property type="entry name" value="Periplasmic binding protein-like II"/>
    <property type="match status" value="1"/>
</dbReference>
<accession>A0A383AGI2</accession>
<dbReference type="PANTHER" id="PTHR35841">
    <property type="entry name" value="PHOSPHONATES-BINDING PERIPLASMIC PROTEIN"/>
    <property type="match status" value="1"/>
</dbReference>
<dbReference type="Pfam" id="PF12974">
    <property type="entry name" value="Phosphonate-bd"/>
    <property type="match status" value="1"/>
</dbReference>
<evidence type="ECO:0008006" key="2">
    <source>
        <dbReference type="Google" id="ProtNLM"/>
    </source>
</evidence>
<dbReference type="AlphaFoldDB" id="A0A383AGI2"/>
<protein>
    <recommendedName>
        <fullName evidence="2">Phosphate ABC transporter substrate-binding protein</fullName>
    </recommendedName>
</protein>
<proteinExistence type="predicted"/>